<keyword evidence="11" id="KW-1185">Reference proteome</keyword>
<comment type="similarity">
    <text evidence="7 8">Belongs to the PINc/VapC protein family.</text>
</comment>
<dbReference type="SUPFAM" id="SSF88723">
    <property type="entry name" value="PIN domain-like"/>
    <property type="match status" value="1"/>
</dbReference>
<reference evidence="11" key="1">
    <citation type="submission" date="2016-02" db="EMBL/GenBank/DDBJ databases">
        <authorList>
            <person name="Sanders J.G."/>
            <person name="Lin J.Y."/>
            <person name="Wertz J.T."/>
            <person name="Russell J.A."/>
            <person name="Moreau C.S."/>
            <person name="Powell S."/>
        </authorList>
    </citation>
    <scope>NUCLEOTIDE SEQUENCE [LARGE SCALE GENOMIC DNA]</scope>
    <source>
        <strain evidence="11">CAG34</strain>
    </source>
</reference>
<dbReference type="InterPro" id="IPR022907">
    <property type="entry name" value="VapC_family"/>
</dbReference>
<proteinExistence type="inferred from homology"/>
<keyword evidence="4 8" id="KW-0479">Metal-binding</keyword>
<dbReference type="STRING" id="1548207.AXK11_08685"/>
<keyword evidence="6 8" id="KW-0460">Magnesium</keyword>
<evidence type="ECO:0000259" key="9">
    <source>
        <dbReference type="Pfam" id="PF01850"/>
    </source>
</evidence>
<feature type="binding site" evidence="8">
    <location>
        <position position="105"/>
    </location>
    <ligand>
        <name>Mg(2+)</name>
        <dbReference type="ChEBI" id="CHEBI:18420"/>
    </ligand>
</feature>
<keyword evidence="2 8" id="KW-1277">Toxin-antitoxin system</keyword>
<dbReference type="InterPro" id="IPR029060">
    <property type="entry name" value="PIN-like_dom_sf"/>
</dbReference>
<dbReference type="InterPro" id="IPR002716">
    <property type="entry name" value="PIN_dom"/>
</dbReference>
<dbReference type="GO" id="GO:0004540">
    <property type="term" value="F:RNA nuclease activity"/>
    <property type="evidence" value="ECO:0007669"/>
    <property type="project" value="InterPro"/>
</dbReference>
<dbReference type="Gene3D" id="3.40.50.1010">
    <property type="entry name" value="5'-nuclease"/>
    <property type="match status" value="1"/>
</dbReference>
<evidence type="ECO:0000256" key="6">
    <source>
        <dbReference type="ARBA" id="ARBA00022842"/>
    </source>
</evidence>
<dbReference type="PANTHER" id="PTHR33653">
    <property type="entry name" value="RIBONUCLEASE VAPC2"/>
    <property type="match status" value="1"/>
</dbReference>
<comment type="cofactor">
    <cofactor evidence="1 8">
        <name>Mg(2+)</name>
        <dbReference type="ChEBI" id="CHEBI:18420"/>
    </cofactor>
</comment>
<dbReference type="GO" id="GO:0090729">
    <property type="term" value="F:toxin activity"/>
    <property type="evidence" value="ECO:0007669"/>
    <property type="project" value="UniProtKB-KW"/>
</dbReference>
<evidence type="ECO:0000256" key="3">
    <source>
        <dbReference type="ARBA" id="ARBA00022722"/>
    </source>
</evidence>
<feature type="domain" description="PIN" evidence="9">
    <location>
        <begin position="7"/>
        <end position="132"/>
    </location>
</feature>
<comment type="function">
    <text evidence="8">Toxic component of a toxin-antitoxin (TA) system. An RNase.</text>
</comment>
<dbReference type="GO" id="GO:0000287">
    <property type="term" value="F:magnesium ion binding"/>
    <property type="evidence" value="ECO:0007669"/>
    <property type="project" value="UniProtKB-UniRule"/>
</dbReference>
<gene>
    <name evidence="8" type="primary">vapC</name>
    <name evidence="10" type="ORF">AXK11_08685</name>
</gene>
<keyword evidence="3 8" id="KW-0540">Nuclease</keyword>
<dbReference type="OrthoDB" id="9796690at2"/>
<organism evidence="10 11">
    <name type="scientific">Cephaloticoccus primus</name>
    <dbReference type="NCBI Taxonomy" id="1548207"/>
    <lineage>
        <taxon>Bacteria</taxon>
        <taxon>Pseudomonadati</taxon>
        <taxon>Verrucomicrobiota</taxon>
        <taxon>Opitutia</taxon>
        <taxon>Opitutales</taxon>
        <taxon>Opitutaceae</taxon>
        <taxon>Cephaloticoccus</taxon>
    </lineage>
</organism>
<accession>A0A139SHV6</accession>
<dbReference type="AlphaFoldDB" id="A0A139SHV6"/>
<evidence type="ECO:0000256" key="1">
    <source>
        <dbReference type="ARBA" id="ARBA00001946"/>
    </source>
</evidence>
<evidence type="ECO:0000313" key="11">
    <source>
        <dbReference type="Proteomes" id="UP000070058"/>
    </source>
</evidence>
<comment type="caution">
    <text evidence="10">The sequence shown here is derived from an EMBL/GenBank/DDBJ whole genome shotgun (WGS) entry which is preliminary data.</text>
</comment>
<evidence type="ECO:0000313" key="10">
    <source>
        <dbReference type="EMBL" id="KXU34113.1"/>
    </source>
</evidence>
<dbReference type="EC" id="3.1.-.-" evidence="8"/>
<dbReference type="RefSeq" id="WP_068631286.1">
    <property type="nucleotide sequence ID" value="NZ_LSZQ01000068.1"/>
</dbReference>
<keyword evidence="5 8" id="KW-0378">Hydrolase</keyword>
<protein>
    <recommendedName>
        <fullName evidence="8">Ribonuclease VapC</fullName>
        <shortName evidence="8">RNase VapC</shortName>
        <ecNumber evidence="8">3.1.-.-</ecNumber>
    </recommendedName>
    <alternativeName>
        <fullName evidence="8">Toxin VapC</fullName>
    </alternativeName>
</protein>
<dbReference type="GO" id="GO:0016787">
    <property type="term" value="F:hydrolase activity"/>
    <property type="evidence" value="ECO:0007669"/>
    <property type="project" value="UniProtKB-KW"/>
</dbReference>
<evidence type="ECO:0000256" key="7">
    <source>
        <dbReference type="ARBA" id="ARBA00038093"/>
    </source>
</evidence>
<dbReference type="EMBL" id="LSZQ01000068">
    <property type="protein sequence ID" value="KXU34113.1"/>
    <property type="molecule type" value="Genomic_DNA"/>
</dbReference>
<keyword evidence="8" id="KW-0800">Toxin</keyword>
<feature type="binding site" evidence="8">
    <location>
        <position position="10"/>
    </location>
    <ligand>
        <name>Mg(2+)</name>
        <dbReference type="ChEBI" id="CHEBI:18420"/>
    </ligand>
</feature>
<evidence type="ECO:0000256" key="5">
    <source>
        <dbReference type="ARBA" id="ARBA00022801"/>
    </source>
</evidence>
<evidence type="ECO:0000256" key="4">
    <source>
        <dbReference type="ARBA" id="ARBA00022723"/>
    </source>
</evidence>
<name>A0A139SHV6_9BACT</name>
<evidence type="ECO:0000256" key="8">
    <source>
        <dbReference type="HAMAP-Rule" id="MF_00265"/>
    </source>
</evidence>
<dbReference type="PANTHER" id="PTHR33653:SF1">
    <property type="entry name" value="RIBONUCLEASE VAPC2"/>
    <property type="match status" value="1"/>
</dbReference>
<evidence type="ECO:0000256" key="2">
    <source>
        <dbReference type="ARBA" id="ARBA00022649"/>
    </source>
</evidence>
<dbReference type="Proteomes" id="UP000070058">
    <property type="component" value="Unassembled WGS sequence"/>
</dbReference>
<dbReference type="HAMAP" id="MF_00265">
    <property type="entry name" value="VapC_Nob1"/>
    <property type="match status" value="1"/>
</dbReference>
<dbReference type="InterPro" id="IPR050556">
    <property type="entry name" value="Type_II_TA_system_RNase"/>
</dbReference>
<sequence>MVKRRIYFPDTNALSGFAARRDEHLVELIERHRSALRLSAVVWFELCYGAEKRKDQLKFEARLEELRHLIPKVEPFDEVAARAAARVRAYLANLKPNAQPIGPLDCLLAGHALALGATVVTNNVREFSRVPGLLVEDWQDTLG</sequence>
<dbReference type="Pfam" id="PF01850">
    <property type="entry name" value="PIN"/>
    <property type="match status" value="1"/>
</dbReference>